<proteinExistence type="predicted"/>
<dbReference type="EMBL" id="CP013254">
    <property type="protein sequence ID" value="ALU39705.1"/>
    <property type="molecule type" value="Genomic_DNA"/>
</dbReference>
<sequence length="576" mass="63116">MTAHLSATTPSGDPVPAGTRHATAVDAVAERWYARTLELDPAQAALHGIRPHETGYRDYGPDGPRAWAEAARDTLAELARTAPSDDTDRVTAHALRERLGVGLDLHEAGLTGWEVNNIASPVQEIREVFDGLPRGGAEDWRAVAQRLRAVPGAVAGYLRALHQAQARGRSASADQMRTAARQARGYAAPGGFFDRLARHRRVPEALREEVAAAAAAAREAYTGLADALSGELTVRARGTDAVGPEEYALRLREFLGATVDPAELYAWGVDHLADIVDEQRRLARRIVPGASVAEAVAFLDADPARRLHGTGALQAWMQELSDAAVDALAGTHFEITAPMRRLECRIAPTHDGGIWYTGPSADFSRPGRMWWSVPEGTEHFTTWEQTTTVYHEGVPGHHLQFATALANAAELNLWRRAGLWVSGHGEGWALYAERLMDELGFLEDPGDRMGMLDSQRLRAARVVFDIGFHCGFTVPGELGDALGGARPGVVWSAEDGWRFLRANIVMAEPMLRFEWLRYRGWPGQAPSYKAGQRLWERSREHARAAAGARFRLRDFHTRALRLGSVGLDTLEFALNL</sequence>
<dbReference type="Proteomes" id="UP000321155">
    <property type="component" value="Unassembled WGS sequence"/>
</dbReference>
<reference evidence="1 3" key="1">
    <citation type="submission" date="2015-11" db="EMBL/GenBank/DDBJ databases">
        <title>Complete Genome Sequence of Kocuria flava strain HO-9041.</title>
        <authorList>
            <person name="Zhou M."/>
            <person name="Dai J."/>
        </authorList>
    </citation>
    <scope>NUCLEOTIDE SEQUENCE [LARGE SCALE GENOMIC DNA]</scope>
    <source>
        <strain evidence="1 3">HO-9041</strain>
    </source>
</reference>
<dbReference type="Pfam" id="PF05960">
    <property type="entry name" value="DUF885"/>
    <property type="match status" value="1"/>
</dbReference>
<dbReference type="AlphaFoldDB" id="A0A0U3HEV5"/>
<dbReference type="OrthoDB" id="9760040at2"/>
<evidence type="ECO:0000313" key="4">
    <source>
        <dbReference type="Proteomes" id="UP000321155"/>
    </source>
</evidence>
<protein>
    <recommendedName>
        <fullName evidence="5">DUF885 domain-containing protein</fullName>
    </recommendedName>
</protein>
<organism evidence="1 3">
    <name type="scientific">Kocuria flava</name>
    <dbReference type="NCBI Taxonomy" id="446860"/>
    <lineage>
        <taxon>Bacteria</taxon>
        <taxon>Bacillati</taxon>
        <taxon>Actinomycetota</taxon>
        <taxon>Actinomycetes</taxon>
        <taxon>Micrococcales</taxon>
        <taxon>Micrococcaceae</taxon>
        <taxon>Kocuria</taxon>
    </lineage>
</organism>
<evidence type="ECO:0000313" key="3">
    <source>
        <dbReference type="Proteomes" id="UP000057181"/>
    </source>
</evidence>
<evidence type="ECO:0008006" key="5">
    <source>
        <dbReference type="Google" id="ProtNLM"/>
    </source>
</evidence>
<dbReference type="Proteomes" id="UP000057181">
    <property type="component" value="Chromosome"/>
</dbReference>
<dbReference type="EMBL" id="BJZR01000018">
    <property type="protein sequence ID" value="GEO91697.1"/>
    <property type="molecule type" value="Genomic_DNA"/>
</dbReference>
<reference evidence="2 4" key="2">
    <citation type="submission" date="2019-07" db="EMBL/GenBank/DDBJ databases">
        <title>Whole genome shotgun sequence of Kocuria flava NBRC 107626.</title>
        <authorList>
            <person name="Hosoyama A."/>
            <person name="Uohara A."/>
            <person name="Ohji S."/>
            <person name="Ichikawa N."/>
        </authorList>
    </citation>
    <scope>NUCLEOTIDE SEQUENCE [LARGE SCALE GENOMIC DNA]</scope>
    <source>
        <strain evidence="2 4">NBRC 107626</strain>
    </source>
</reference>
<keyword evidence="4" id="KW-1185">Reference proteome</keyword>
<dbReference type="PANTHER" id="PTHR33361">
    <property type="entry name" value="GLR0591 PROTEIN"/>
    <property type="match status" value="1"/>
</dbReference>
<evidence type="ECO:0000313" key="2">
    <source>
        <dbReference type="EMBL" id="GEO91697.1"/>
    </source>
</evidence>
<accession>A0A0U3HEV5</accession>
<dbReference type="PANTHER" id="PTHR33361:SF2">
    <property type="entry name" value="DUF885 DOMAIN-CONTAINING PROTEIN"/>
    <property type="match status" value="1"/>
</dbReference>
<dbReference type="RefSeq" id="WP_058858414.1">
    <property type="nucleotide sequence ID" value="NZ_BJZR01000018.1"/>
</dbReference>
<evidence type="ECO:0000313" key="1">
    <source>
        <dbReference type="EMBL" id="ALU39705.1"/>
    </source>
</evidence>
<name>A0A0U3HEV5_9MICC</name>
<dbReference type="KEGG" id="kfv:AS188_08010"/>
<dbReference type="STRING" id="446860.AS188_08010"/>
<gene>
    <name evidence="1" type="ORF">AS188_08010</name>
    <name evidence="2" type="ORF">KFL01_10030</name>
</gene>
<dbReference type="InterPro" id="IPR010281">
    <property type="entry name" value="DUF885"/>
</dbReference>